<dbReference type="Proteomes" id="UP000038010">
    <property type="component" value="Unassembled WGS sequence"/>
</dbReference>
<feature type="domain" description="SCP2" evidence="1">
    <location>
        <begin position="20"/>
        <end position="119"/>
    </location>
</feature>
<gene>
    <name evidence="2" type="ORF">AB675_10332</name>
</gene>
<reference evidence="2 3" key="1">
    <citation type="submission" date="2015-06" db="EMBL/GenBank/DDBJ databases">
        <title>Draft genome of the ant-associated black yeast Phialophora attae CBS 131958.</title>
        <authorList>
            <person name="Moreno L.F."/>
            <person name="Stielow B.J."/>
            <person name="de Hoog S."/>
            <person name="Vicente V.A."/>
            <person name="Weiss V.A."/>
            <person name="de Vries M."/>
            <person name="Cruz L.M."/>
            <person name="Souza E.M."/>
        </authorList>
    </citation>
    <scope>NUCLEOTIDE SEQUENCE [LARGE SCALE GENOMIC DNA]</scope>
    <source>
        <strain evidence="2 3">CBS 131958</strain>
    </source>
</reference>
<evidence type="ECO:0000313" key="3">
    <source>
        <dbReference type="Proteomes" id="UP000038010"/>
    </source>
</evidence>
<dbReference type="GO" id="GO:0005829">
    <property type="term" value="C:cytosol"/>
    <property type="evidence" value="ECO:0007669"/>
    <property type="project" value="TreeGrafter"/>
</dbReference>
<accession>A0A0N1H0P5</accession>
<proteinExistence type="predicted"/>
<sequence>MGLSNPSFPSSAAFDAISSALSNESDRKDAIKQGGAIFAFTLKNASNQEASWNIDLKESGAVSTGTAPEGKKADVTLILSDENFGKLVEGKAKAQTLFMSGKLKVKGNVMKATKLEPVLSKAQQSGGKAKL</sequence>
<evidence type="ECO:0000313" key="2">
    <source>
        <dbReference type="EMBL" id="KPI37370.1"/>
    </source>
</evidence>
<dbReference type="Gene3D" id="3.30.1050.10">
    <property type="entry name" value="SCP2 sterol-binding domain"/>
    <property type="match status" value="1"/>
</dbReference>
<dbReference type="InterPro" id="IPR036527">
    <property type="entry name" value="SCP2_sterol-bd_dom_sf"/>
</dbReference>
<dbReference type="InterPro" id="IPR003033">
    <property type="entry name" value="SCP2_sterol-bd_dom"/>
</dbReference>
<dbReference type="VEuPathDB" id="FungiDB:AB675_10332"/>
<dbReference type="GeneID" id="28730977"/>
<dbReference type="PANTHER" id="PTHR10094">
    <property type="entry name" value="STEROL CARRIER PROTEIN 2 SCP-2 FAMILY PROTEIN"/>
    <property type="match status" value="1"/>
</dbReference>
<dbReference type="Pfam" id="PF02036">
    <property type="entry name" value="SCP2"/>
    <property type="match status" value="1"/>
</dbReference>
<dbReference type="FunFam" id="3.30.1050.10:FF:000001">
    <property type="entry name" value="Putative Non-specific lipid-transfer protein"/>
    <property type="match status" value="1"/>
</dbReference>
<dbReference type="AlphaFoldDB" id="A0A0N1H0P5"/>
<dbReference type="STRING" id="1664694.A0A0N1H0P5"/>
<dbReference type="EMBL" id="LFJN01000024">
    <property type="protein sequence ID" value="KPI37370.1"/>
    <property type="molecule type" value="Genomic_DNA"/>
</dbReference>
<dbReference type="SUPFAM" id="SSF55718">
    <property type="entry name" value="SCP-like"/>
    <property type="match status" value="1"/>
</dbReference>
<protein>
    <submittedName>
        <fullName evidence="2">Fatty acid-binding protein</fullName>
    </submittedName>
</protein>
<dbReference type="PANTHER" id="PTHR10094:SF25">
    <property type="entry name" value="SCP2 STEROL-BINDING DOMAIN-CONTAINING PROTEIN 1"/>
    <property type="match status" value="1"/>
</dbReference>
<organism evidence="2 3">
    <name type="scientific">Cyphellophora attinorum</name>
    <dbReference type="NCBI Taxonomy" id="1664694"/>
    <lineage>
        <taxon>Eukaryota</taxon>
        <taxon>Fungi</taxon>
        <taxon>Dikarya</taxon>
        <taxon>Ascomycota</taxon>
        <taxon>Pezizomycotina</taxon>
        <taxon>Eurotiomycetes</taxon>
        <taxon>Chaetothyriomycetidae</taxon>
        <taxon>Chaetothyriales</taxon>
        <taxon>Cyphellophoraceae</taxon>
        <taxon>Cyphellophora</taxon>
    </lineage>
</organism>
<dbReference type="OrthoDB" id="10265837at2759"/>
<dbReference type="RefSeq" id="XP_017997333.1">
    <property type="nucleotide sequence ID" value="XM_018139097.1"/>
</dbReference>
<evidence type="ECO:0000259" key="1">
    <source>
        <dbReference type="Pfam" id="PF02036"/>
    </source>
</evidence>
<name>A0A0N1H0P5_9EURO</name>
<keyword evidence="3" id="KW-1185">Reference proteome</keyword>
<comment type="caution">
    <text evidence="2">The sequence shown here is derived from an EMBL/GenBank/DDBJ whole genome shotgun (WGS) entry which is preliminary data.</text>
</comment>